<dbReference type="GO" id="GO:0005096">
    <property type="term" value="F:GTPase activator activity"/>
    <property type="evidence" value="ECO:0007669"/>
    <property type="project" value="TreeGrafter"/>
</dbReference>
<dbReference type="Pfam" id="PF00611">
    <property type="entry name" value="FCH"/>
    <property type="match status" value="1"/>
</dbReference>
<evidence type="ECO:0000256" key="1">
    <source>
        <dbReference type="PROSITE-ProRule" id="PRU01077"/>
    </source>
</evidence>
<reference evidence="7" key="1">
    <citation type="submission" date="2014-02" db="EMBL/GenBank/DDBJ databases">
        <authorList>
            <person name="Genoscope - CEA"/>
        </authorList>
    </citation>
    <scope>NUCLEOTIDE SEQUENCE</scope>
    <source>
        <strain evidence="7">LS3</strain>
    </source>
</reference>
<dbReference type="Gene3D" id="1.10.10.10">
    <property type="entry name" value="Winged helix-like DNA-binding domain superfamily/Winged helix DNA-binding domain"/>
    <property type="match status" value="1"/>
</dbReference>
<organism evidence="7">
    <name type="scientific">Blastobotrys adeninivorans</name>
    <name type="common">Yeast</name>
    <name type="synonym">Arxula adeninivorans</name>
    <dbReference type="NCBI Taxonomy" id="409370"/>
    <lineage>
        <taxon>Eukaryota</taxon>
        <taxon>Fungi</taxon>
        <taxon>Dikarya</taxon>
        <taxon>Ascomycota</taxon>
        <taxon>Saccharomycotina</taxon>
        <taxon>Dipodascomycetes</taxon>
        <taxon>Dipodascales</taxon>
        <taxon>Trichomonascaceae</taxon>
        <taxon>Blastobotrys</taxon>
    </lineage>
</organism>
<dbReference type="SUPFAM" id="SSF48350">
    <property type="entry name" value="GTPase activation domain, GAP"/>
    <property type="match status" value="1"/>
</dbReference>
<proteinExistence type="predicted"/>
<dbReference type="Gene3D" id="1.10.555.10">
    <property type="entry name" value="Rho GTPase activation protein"/>
    <property type="match status" value="1"/>
</dbReference>
<feature type="compositionally biased region" description="Polar residues" evidence="3">
    <location>
        <begin position="799"/>
        <end position="820"/>
    </location>
</feature>
<dbReference type="SUPFAM" id="SSF46785">
    <property type="entry name" value="Winged helix' DNA-binding domain"/>
    <property type="match status" value="1"/>
</dbReference>
<dbReference type="InterPro" id="IPR031160">
    <property type="entry name" value="F_BAR_dom"/>
</dbReference>
<dbReference type="Pfam" id="PF00620">
    <property type="entry name" value="RhoGAP"/>
    <property type="match status" value="1"/>
</dbReference>
<dbReference type="GO" id="GO:0007264">
    <property type="term" value="P:small GTPase-mediated signal transduction"/>
    <property type="evidence" value="ECO:0007669"/>
    <property type="project" value="TreeGrafter"/>
</dbReference>
<dbReference type="GO" id="GO:0007010">
    <property type="term" value="P:cytoskeleton organization"/>
    <property type="evidence" value="ECO:0007669"/>
    <property type="project" value="TreeGrafter"/>
</dbReference>
<dbReference type="InterPro" id="IPR036390">
    <property type="entry name" value="WH_DNA-bd_sf"/>
</dbReference>
<dbReference type="PhylomeDB" id="A0A060TEE3"/>
<dbReference type="EMBL" id="HG937694">
    <property type="protein sequence ID" value="CDP37222.1"/>
    <property type="molecule type" value="Genomic_DNA"/>
</dbReference>
<dbReference type="InterPro" id="IPR000591">
    <property type="entry name" value="DEP_dom"/>
</dbReference>
<dbReference type="GO" id="GO:0000935">
    <property type="term" value="C:division septum"/>
    <property type="evidence" value="ECO:0007669"/>
    <property type="project" value="TreeGrafter"/>
</dbReference>
<dbReference type="Pfam" id="PF00610">
    <property type="entry name" value="DEP"/>
    <property type="match status" value="1"/>
</dbReference>
<name>A0A060TEE3_BLAAD</name>
<sequence length="855" mass="95317">MDKSFVHLFWSSDYQTGLDKLFDKLHQGCAENNQVLDMVTHRVQLERSYASGLTSFPSKHAPSSTGFNRDEGATLRQSYVAILDDLCEQGSLHDKVASNIENGVRKPFDKWATAHKNRVQLAQSAANSKIKSYNRQLIQVGKIQQTYFARCRDLEDTDVPAQTQSSNGLSSLTSRLRAASVSSDKSASSSSTTITPLPTSSQVEIAGKNYTPQALGNLLYNMTQDINTFQYKVPIIGTYDHVSTGAEIVLWARQRMDFSNVAGAEKFGQGLVDHGFLRAVGRVGNRFTNSSSSYYQWTPKALDYDSDKSNEEEQTTPVISVTSPTKSYFSSLLSSAAGSKEAPKIRQEVDELDQQYRDAVKRLDEERCELERLITDTLNFMQQCESDRIAAVKTVFKDFASAISVHLEADQEKKVLLRLSQHQQAVNPLSDLKYMIDSYKVGTFRPTVVAYENYHSPSVQCQSFGIELAHVSYFIPQYLEYLELQQDTTVKMWTHDEPLNAIHKLRAMLNTGELFDPATTLFSFDTATVVSTFKEFLIELPDSLISHAFYDIFKSTYSIGSDDSDRLEKVESTLRHLPTVNLESLEKLAKYFGENLKLDTDSEGLCAVSSAIGPIILRPRVQTVRTMNDRHTGQLLKDLIKHRNTLFPNVYKVLEENRSERRSRSLSSSEAHRRAHMEARNKEIAARSRSGAVSPNRSGQSSPNGRLQTPSGGGGLRPLTLSPSNSPTSSTKKTRARISSTSLMTPPKITRHQKSLSTPIKGVVLSPPPHKRTSADLKQGNKAVVPDGDDSTYKDSADESVNSADNNKQTVQPEQSPDQTSAEDSERENKDIGEEKEDSSREDGDDQMGSEKKEE</sequence>
<evidence type="ECO:0000256" key="3">
    <source>
        <dbReference type="SAM" id="MobiDB-lite"/>
    </source>
</evidence>
<accession>A0A060TEE3</accession>
<protein>
    <submittedName>
        <fullName evidence="7">ARAD1D06600p</fullName>
    </submittedName>
</protein>
<feature type="coiled-coil region" evidence="2">
    <location>
        <begin position="342"/>
        <end position="376"/>
    </location>
</feature>
<dbReference type="PANTHER" id="PTHR23065">
    <property type="entry name" value="PROLINE-SERINE-THREONINE PHOSPHATASE INTERACTING PROTEIN 1"/>
    <property type="match status" value="1"/>
</dbReference>
<dbReference type="InterPro" id="IPR036388">
    <property type="entry name" value="WH-like_DNA-bd_sf"/>
</dbReference>
<evidence type="ECO:0000259" key="4">
    <source>
        <dbReference type="PROSITE" id="PS50186"/>
    </source>
</evidence>
<evidence type="ECO:0000256" key="2">
    <source>
        <dbReference type="SAM" id="Coils"/>
    </source>
</evidence>
<dbReference type="SMART" id="SM00324">
    <property type="entry name" value="RhoGAP"/>
    <property type="match status" value="1"/>
</dbReference>
<dbReference type="InterPro" id="IPR001060">
    <property type="entry name" value="FCH_dom"/>
</dbReference>
<feature type="domain" description="DEP" evidence="4">
    <location>
        <begin position="238"/>
        <end position="299"/>
    </location>
</feature>
<keyword evidence="1 2" id="KW-0175">Coiled coil</keyword>
<dbReference type="GO" id="GO:0005737">
    <property type="term" value="C:cytoplasm"/>
    <property type="evidence" value="ECO:0007669"/>
    <property type="project" value="TreeGrafter"/>
</dbReference>
<dbReference type="PROSITE" id="PS51741">
    <property type="entry name" value="F_BAR"/>
    <property type="match status" value="1"/>
</dbReference>
<feature type="compositionally biased region" description="Polar residues" evidence="3">
    <location>
        <begin position="691"/>
        <end position="710"/>
    </location>
</feature>
<feature type="domain" description="F-BAR" evidence="6">
    <location>
        <begin position="3"/>
        <end position="431"/>
    </location>
</feature>
<dbReference type="PROSITE" id="PS50238">
    <property type="entry name" value="RHOGAP"/>
    <property type="match status" value="1"/>
</dbReference>
<dbReference type="InterPro" id="IPR008936">
    <property type="entry name" value="Rho_GTPase_activation_prot"/>
</dbReference>
<dbReference type="SMART" id="SM00055">
    <property type="entry name" value="FCH"/>
    <property type="match status" value="1"/>
</dbReference>
<evidence type="ECO:0000259" key="5">
    <source>
        <dbReference type="PROSITE" id="PS50238"/>
    </source>
</evidence>
<evidence type="ECO:0000313" key="7">
    <source>
        <dbReference type="EMBL" id="CDP37222.1"/>
    </source>
</evidence>
<dbReference type="SMART" id="SM00049">
    <property type="entry name" value="DEP"/>
    <property type="match status" value="1"/>
</dbReference>
<feature type="compositionally biased region" description="Basic and acidic residues" evidence="3">
    <location>
        <begin position="670"/>
        <end position="686"/>
    </location>
</feature>
<dbReference type="PANTHER" id="PTHR23065:SF17">
    <property type="entry name" value="RHO-GTPASE-ACTIVATING PROTEIN RGD2"/>
    <property type="match status" value="1"/>
</dbReference>
<feature type="compositionally biased region" description="Low complexity" evidence="3">
    <location>
        <begin position="717"/>
        <end position="731"/>
    </location>
</feature>
<dbReference type="InterPro" id="IPR027267">
    <property type="entry name" value="AH/BAR_dom_sf"/>
</dbReference>
<feature type="region of interest" description="Disordered" evidence="3">
    <location>
        <begin position="657"/>
        <end position="855"/>
    </location>
</feature>
<dbReference type="Gene3D" id="1.20.1270.60">
    <property type="entry name" value="Arfaptin homology (AH) domain/BAR domain"/>
    <property type="match status" value="2"/>
</dbReference>
<feature type="compositionally biased region" description="Basic and acidic residues" evidence="3">
    <location>
        <begin position="827"/>
        <end position="842"/>
    </location>
</feature>
<dbReference type="PROSITE" id="PS50186">
    <property type="entry name" value="DEP"/>
    <property type="match status" value="1"/>
</dbReference>
<evidence type="ECO:0000259" key="6">
    <source>
        <dbReference type="PROSITE" id="PS51741"/>
    </source>
</evidence>
<feature type="domain" description="Rho-GAP" evidence="5">
    <location>
        <begin position="464"/>
        <end position="647"/>
    </location>
</feature>
<gene>
    <name evidence="7" type="ORF">GNLVRS02_ARAD1D06600g</name>
</gene>
<dbReference type="GO" id="GO:0005886">
    <property type="term" value="C:plasma membrane"/>
    <property type="evidence" value="ECO:0007669"/>
    <property type="project" value="TreeGrafter"/>
</dbReference>
<dbReference type="InterPro" id="IPR000198">
    <property type="entry name" value="RhoGAP_dom"/>
</dbReference>
<reference evidence="7" key="2">
    <citation type="submission" date="2014-06" db="EMBL/GenBank/DDBJ databases">
        <title>The complete genome of Blastobotrys (Arxula) adeninivorans LS3 - a yeast of biotechnological interest.</title>
        <authorList>
            <person name="Kunze G."/>
            <person name="Gaillardin C."/>
            <person name="Czernicka M."/>
            <person name="Durrens P."/>
            <person name="Martin T."/>
            <person name="Boer E."/>
            <person name="Gabaldon T."/>
            <person name="Cruz J."/>
            <person name="Talla E."/>
            <person name="Marck C."/>
            <person name="Goffeau A."/>
            <person name="Barbe V."/>
            <person name="Baret P."/>
            <person name="Baronian K."/>
            <person name="Beier S."/>
            <person name="Bleykasten C."/>
            <person name="Bode R."/>
            <person name="Casaregola S."/>
            <person name="Despons L."/>
            <person name="Fairhead C."/>
            <person name="Giersberg M."/>
            <person name="Gierski P."/>
            <person name="Hahnel U."/>
            <person name="Hartmann A."/>
            <person name="Jankowska D."/>
            <person name="Jubin C."/>
            <person name="Jung P."/>
            <person name="Lafontaine I."/>
            <person name="Leh-Louis V."/>
            <person name="Lemaire M."/>
            <person name="Marcet-Houben M."/>
            <person name="Mascher M."/>
            <person name="Morel G."/>
            <person name="Richard G.-F."/>
            <person name="Riechen J."/>
            <person name="Sacerdot C."/>
            <person name="Sarkar A."/>
            <person name="Savel G."/>
            <person name="Schacherer J."/>
            <person name="Sherman D."/>
            <person name="Straub M.-L."/>
            <person name="Stein N."/>
            <person name="Thierry A."/>
            <person name="Trautwein-Schult A."/>
            <person name="Westhof E."/>
            <person name="Worch S."/>
            <person name="Dujon B."/>
            <person name="Souciet J.-L."/>
            <person name="Wincker P."/>
            <person name="Scholz U."/>
            <person name="Neuveglise N."/>
        </authorList>
    </citation>
    <scope>NUCLEOTIDE SEQUENCE</scope>
    <source>
        <strain evidence="7">LS3</strain>
    </source>
</reference>
<dbReference type="SUPFAM" id="SSF103657">
    <property type="entry name" value="BAR/IMD domain-like"/>
    <property type="match status" value="1"/>
</dbReference>
<dbReference type="AlphaFoldDB" id="A0A060TEE3"/>